<dbReference type="AlphaFoldDB" id="A0A5C6XAG9"/>
<proteinExistence type="predicted"/>
<dbReference type="Proteomes" id="UP000321046">
    <property type="component" value="Unassembled WGS sequence"/>
</dbReference>
<evidence type="ECO:0000313" key="3">
    <source>
        <dbReference type="Proteomes" id="UP000321046"/>
    </source>
</evidence>
<feature type="transmembrane region" description="Helical" evidence="1">
    <location>
        <begin position="47"/>
        <end position="68"/>
    </location>
</feature>
<dbReference type="OrthoDB" id="5517482at2"/>
<evidence type="ECO:0000256" key="1">
    <source>
        <dbReference type="SAM" id="Phobius"/>
    </source>
</evidence>
<keyword evidence="1" id="KW-0812">Transmembrane</keyword>
<accession>A0A5C6XAG9</accession>
<dbReference type="EMBL" id="VOSL01000052">
    <property type="protein sequence ID" value="TXD35045.1"/>
    <property type="molecule type" value="Genomic_DNA"/>
</dbReference>
<comment type="caution">
    <text evidence="2">The sequence shown here is derived from an EMBL/GenBank/DDBJ whole genome shotgun (WGS) entry which is preliminary data.</text>
</comment>
<organism evidence="2 3">
    <name type="scientific">Lujinxingia vulgaris</name>
    <dbReference type="NCBI Taxonomy" id="2600176"/>
    <lineage>
        <taxon>Bacteria</taxon>
        <taxon>Deltaproteobacteria</taxon>
        <taxon>Bradymonadales</taxon>
        <taxon>Lujinxingiaceae</taxon>
        <taxon>Lujinxingia</taxon>
    </lineage>
</organism>
<evidence type="ECO:0000313" key="2">
    <source>
        <dbReference type="EMBL" id="TXD35045.1"/>
    </source>
</evidence>
<gene>
    <name evidence="2" type="ORF">FRC96_11710</name>
</gene>
<keyword evidence="1" id="KW-0472">Membrane</keyword>
<reference evidence="2 3" key="1">
    <citation type="submission" date="2019-08" db="EMBL/GenBank/DDBJ databases">
        <title>Bradymonadales sp. TMQ2.</title>
        <authorList>
            <person name="Liang Q."/>
        </authorList>
    </citation>
    <scope>NUCLEOTIDE SEQUENCE [LARGE SCALE GENOMIC DNA]</scope>
    <source>
        <strain evidence="2 3">TMQ2</strain>
    </source>
</reference>
<name>A0A5C6XAG9_9DELT</name>
<dbReference type="RefSeq" id="WP_146974681.1">
    <property type="nucleotide sequence ID" value="NZ_VOSL01000052.1"/>
</dbReference>
<keyword evidence="1" id="KW-1133">Transmembrane helix</keyword>
<protein>
    <submittedName>
        <fullName evidence="2">Uncharacterized protein</fullName>
    </submittedName>
</protein>
<sequence>MSELKQDLEQTRDYLDESRRIVDDARHLYEDFRRDNPLGHIYERNPYAIIAAAAGVGYVLGGGLFTPFTRRLMRVGIKAMVLPVAASHLRSLTNTESDPSTH</sequence>